<comment type="caution">
    <text evidence="1">The sequence shown here is derived from an EMBL/GenBank/DDBJ whole genome shotgun (WGS) entry which is preliminary data.</text>
</comment>
<dbReference type="EMBL" id="BAAALY010000006">
    <property type="protein sequence ID" value="GAA1544419.1"/>
    <property type="molecule type" value="Genomic_DNA"/>
</dbReference>
<evidence type="ECO:0000313" key="2">
    <source>
        <dbReference type="Proteomes" id="UP001501791"/>
    </source>
</evidence>
<gene>
    <name evidence="1" type="ORF">GCM10009691_18580</name>
</gene>
<sequence length="94" mass="10228">MNSLSGNDHAAVSKFRTEGVHEWQAVDGQTDATGIAAALDANTEAILAVAHEQRTANLIALYSCDDWQNKMTISKWDQVAQQIEARLGLNGDMK</sequence>
<dbReference type="Proteomes" id="UP001501791">
    <property type="component" value="Unassembled WGS sequence"/>
</dbReference>
<organism evidence="1 2">
    <name type="scientific">Brevibacterium picturae</name>
    <dbReference type="NCBI Taxonomy" id="260553"/>
    <lineage>
        <taxon>Bacteria</taxon>
        <taxon>Bacillati</taxon>
        <taxon>Actinomycetota</taxon>
        <taxon>Actinomycetes</taxon>
        <taxon>Micrococcales</taxon>
        <taxon>Brevibacteriaceae</taxon>
        <taxon>Brevibacterium</taxon>
    </lineage>
</organism>
<protein>
    <submittedName>
        <fullName evidence="1">Uncharacterized protein</fullName>
    </submittedName>
</protein>
<keyword evidence="2" id="KW-1185">Reference proteome</keyword>
<dbReference type="RefSeq" id="WP_346035923.1">
    <property type="nucleotide sequence ID" value="NZ_BAAALY010000006.1"/>
</dbReference>
<name>A0ABN2BR59_9MICO</name>
<proteinExistence type="predicted"/>
<reference evidence="1 2" key="1">
    <citation type="journal article" date="2019" name="Int. J. Syst. Evol. Microbiol.">
        <title>The Global Catalogue of Microorganisms (GCM) 10K type strain sequencing project: providing services to taxonomists for standard genome sequencing and annotation.</title>
        <authorList>
            <consortium name="The Broad Institute Genomics Platform"/>
            <consortium name="The Broad Institute Genome Sequencing Center for Infectious Disease"/>
            <person name="Wu L."/>
            <person name="Ma J."/>
        </authorList>
    </citation>
    <scope>NUCLEOTIDE SEQUENCE [LARGE SCALE GENOMIC DNA]</scope>
    <source>
        <strain evidence="1 2">JCM 13319</strain>
    </source>
</reference>
<evidence type="ECO:0000313" key="1">
    <source>
        <dbReference type="EMBL" id="GAA1544419.1"/>
    </source>
</evidence>
<accession>A0ABN2BR59</accession>